<dbReference type="PANTHER" id="PTHR13285">
    <property type="entry name" value="ACYLTRANSFERASE"/>
    <property type="match status" value="1"/>
</dbReference>
<evidence type="ECO:0000256" key="6">
    <source>
        <dbReference type="SAM" id="Phobius"/>
    </source>
</evidence>
<evidence type="ECO:0000256" key="3">
    <source>
        <dbReference type="ARBA" id="ARBA00022989"/>
    </source>
</evidence>
<feature type="transmembrane region" description="Helical" evidence="6">
    <location>
        <begin position="387"/>
        <end position="413"/>
    </location>
</feature>
<proteinExistence type="inferred from homology"/>
<organism evidence="7 8">
    <name type="scientific">Plutella xylostella</name>
    <name type="common">Diamondback moth</name>
    <name type="synonym">Plutella maculipennis</name>
    <dbReference type="NCBI Taxonomy" id="51655"/>
    <lineage>
        <taxon>Eukaryota</taxon>
        <taxon>Metazoa</taxon>
        <taxon>Ecdysozoa</taxon>
        <taxon>Arthropoda</taxon>
        <taxon>Hexapoda</taxon>
        <taxon>Insecta</taxon>
        <taxon>Pterygota</taxon>
        <taxon>Neoptera</taxon>
        <taxon>Endopterygota</taxon>
        <taxon>Lepidoptera</taxon>
        <taxon>Glossata</taxon>
        <taxon>Ditrysia</taxon>
        <taxon>Yponomeutoidea</taxon>
        <taxon>Plutellidae</taxon>
        <taxon>Plutella</taxon>
    </lineage>
</organism>
<gene>
    <name evidence="7" type="ORF">JYU34_003394</name>
</gene>
<feature type="transmembrane region" description="Helical" evidence="6">
    <location>
        <begin position="135"/>
        <end position="151"/>
    </location>
</feature>
<feature type="transmembrane region" description="Helical" evidence="6">
    <location>
        <begin position="111"/>
        <end position="128"/>
    </location>
</feature>
<keyword evidence="4 6" id="KW-0472">Membrane</keyword>
<evidence type="ECO:0000256" key="4">
    <source>
        <dbReference type="ARBA" id="ARBA00023136"/>
    </source>
</evidence>
<sequence>MSKISVSELCLYFVCWISANFYSLYKLYEAQTDVLSNNTITETKPGWRFVERPVDISDVEWNTWKFHMGGSWFYLTLQFIISETIRTVQPSMLPHWYLTSSLLYNFVKMDIKQYLFLFVSPVVYSIVTFSGGKRLSLWITSVLVLLIYNSLKYTAYVWSLFEHDNLVDEEIYLVLFTSGWIQLRCTSFCLDYVEKKEKLSAVSEKCIEHQESVSESLLKMLTYVFYLPMLHSGPLLDYNEFEKSFTRRNTSLTSRINRFTIDIMLYLIYTFLLEWSLHYIHFLAMQENIELLRKLPPIALSGGGLWMGLEFHVKYVIIYGVASAFTALDNIETPPNPRCIARIHVYSQMWRYFDVGLYRFLIKFIYLPCLTELSKYGARISKTIQKLLASLATFLFIFLWHGTTWAIFIWMTLNYFGITVESYAKEVAKSDGYNKFKKTILKTAGMETRFTALLCTPLLCLSAMSSFYLFAGYNVGNLFFECFRPHLTWNSLYIMTALYSCCHVSMALQNVPSRTAVKTFN</sequence>
<evidence type="ECO:0008006" key="9">
    <source>
        <dbReference type="Google" id="ProtNLM"/>
    </source>
</evidence>
<protein>
    <recommendedName>
        <fullName evidence="9">Protein-cysteine N-palmitoyltransferase Rasp</fullName>
    </recommendedName>
</protein>
<accession>A0ABQ7QZZ8</accession>
<evidence type="ECO:0000313" key="8">
    <source>
        <dbReference type="Proteomes" id="UP000823941"/>
    </source>
</evidence>
<dbReference type="Proteomes" id="UP000823941">
    <property type="component" value="Chromosome 5"/>
</dbReference>
<dbReference type="InterPro" id="IPR004299">
    <property type="entry name" value="MBOAT_fam"/>
</dbReference>
<evidence type="ECO:0000256" key="5">
    <source>
        <dbReference type="ARBA" id="ARBA00038268"/>
    </source>
</evidence>
<dbReference type="Pfam" id="PF03062">
    <property type="entry name" value="MBOAT"/>
    <property type="match status" value="1"/>
</dbReference>
<feature type="transmembrane region" description="Helical" evidence="6">
    <location>
        <begin position="450"/>
        <end position="471"/>
    </location>
</feature>
<keyword evidence="2 6" id="KW-0812">Transmembrane</keyword>
<dbReference type="PANTHER" id="PTHR13285:SF18">
    <property type="entry name" value="PROTEIN-CYSTEINE N-PALMITOYLTRANSFERASE RASP"/>
    <property type="match status" value="1"/>
</dbReference>
<feature type="transmembrane region" description="Helical" evidence="6">
    <location>
        <begin position="349"/>
        <end position="367"/>
    </location>
</feature>
<evidence type="ECO:0000313" key="7">
    <source>
        <dbReference type="EMBL" id="KAG7310602.1"/>
    </source>
</evidence>
<evidence type="ECO:0000256" key="1">
    <source>
        <dbReference type="ARBA" id="ARBA00004141"/>
    </source>
</evidence>
<reference evidence="7 8" key="1">
    <citation type="submission" date="2021-06" db="EMBL/GenBank/DDBJ databases">
        <title>A haploid diamondback moth (Plutella xylostella L.) genome assembly resolves 31 chromosomes and identifies a diamide resistance mutation.</title>
        <authorList>
            <person name="Ward C.M."/>
            <person name="Perry K.D."/>
            <person name="Baker G."/>
            <person name="Powis K."/>
            <person name="Heckel D.G."/>
            <person name="Baxter S.W."/>
        </authorList>
    </citation>
    <scope>NUCLEOTIDE SEQUENCE [LARGE SCALE GENOMIC DNA]</scope>
    <source>
        <strain evidence="7 8">LV</strain>
        <tissue evidence="7">Single pupa</tissue>
    </source>
</reference>
<keyword evidence="3 6" id="KW-1133">Transmembrane helix</keyword>
<evidence type="ECO:0000256" key="2">
    <source>
        <dbReference type="ARBA" id="ARBA00022692"/>
    </source>
</evidence>
<keyword evidence="8" id="KW-1185">Reference proteome</keyword>
<feature type="transmembrane region" description="Helical" evidence="6">
    <location>
        <begin position="263"/>
        <end position="284"/>
    </location>
</feature>
<comment type="caution">
    <text evidence="7">The sequence shown here is derived from an EMBL/GenBank/DDBJ whole genome shotgun (WGS) entry which is preliminary data.</text>
</comment>
<comment type="similarity">
    <text evidence="5">Belongs to the membrane-bound acyltransferase family. HHAT subfamily.</text>
</comment>
<name>A0ABQ7QZZ8_PLUXY</name>
<comment type="subcellular location">
    <subcellularLocation>
        <location evidence="1">Membrane</location>
        <topology evidence="1">Multi-pass membrane protein</topology>
    </subcellularLocation>
</comment>
<dbReference type="EMBL" id="JAHIBW010000005">
    <property type="protein sequence ID" value="KAG7310602.1"/>
    <property type="molecule type" value="Genomic_DNA"/>
</dbReference>
<dbReference type="InterPro" id="IPR051085">
    <property type="entry name" value="MB_O-acyltransferase"/>
</dbReference>